<dbReference type="InterPro" id="IPR057883">
    <property type="entry name" value="Ig_NFAM1"/>
</dbReference>
<dbReference type="PANTHER" id="PTHR35680">
    <property type="entry name" value="NFAT ACTIVATION MOLECULE 1"/>
    <property type="match status" value="1"/>
</dbReference>
<accession>A0A8B9F230</accession>
<dbReference type="GO" id="GO:0050861">
    <property type="term" value="P:positive regulation of B cell receptor signaling pathway"/>
    <property type="evidence" value="ECO:0007669"/>
    <property type="project" value="InterPro"/>
</dbReference>
<feature type="transmembrane region" description="Helical" evidence="1">
    <location>
        <begin position="148"/>
        <end position="169"/>
    </location>
</feature>
<proteinExistence type="predicted"/>
<keyword evidence="1" id="KW-0472">Membrane</keyword>
<dbReference type="Pfam" id="PF25830">
    <property type="entry name" value="Ig_NFAM1"/>
    <property type="match status" value="1"/>
</dbReference>
<evidence type="ECO:0000313" key="4">
    <source>
        <dbReference type="Proteomes" id="UP000694522"/>
    </source>
</evidence>
<evidence type="ECO:0000313" key="3">
    <source>
        <dbReference type="Ensembl" id="ENSACOP00000003252.1"/>
    </source>
</evidence>
<dbReference type="PANTHER" id="PTHR35680:SF1">
    <property type="entry name" value="NFAT ACTIVATION MOLECULE 1"/>
    <property type="match status" value="1"/>
</dbReference>
<keyword evidence="4" id="KW-1185">Reference proteome</keyword>
<dbReference type="SUPFAM" id="SSF48726">
    <property type="entry name" value="Immunoglobulin"/>
    <property type="match status" value="1"/>
</dbReference>
<keyword evidence="1" id="KW-1133">Transmembrane helix</keyword>
<dbReference type="Ensembl" id="ENSACOT00000003370.1">
    <property type="protein sequence ID" value="ENSACOP00000003252.1"/>
    <property type="gene ID" value="ENSACOG00000002278.1"/>
</dbReference>
<name>A0A8B9F230_9PSIT</name>
<evidence type="ECO:0000259" key="2">
    <source>
        <dbReference type="Pfam" id="PF25830"/>
    </source>
</evidence>
<dbReference type="GO" id="GO:0050853">
    <property type="term" value="P:B cell receptor signaling pathway"/>
    <property type="evidence" value="ECO:0007669"/>
    <property type="project" value="TreeGrafter"/>
</dbReference>
<reference evidence="3" key="1">
    <citation type="submission" date="2025-08" db="UniProtKB">
        <authorList>
            <consortium name="Ensembl"/>
        </authorList>
    </citation>
    <scope>IDENTIFICATION</scope>
</reference>
<dbReference type="GO" id="GO:0045577">
    <property type="term" value="P:regulation of B cell differentiation"/>
    <property type="evidence" value="ECO:0007669"/>
    <property type="project" value="InterPro"/>
</dbReference>
<protein>
    <recommendedName>
        <fullName evidence="2">NFAM1 Ig-like domain-containing protein</fullName>
    </recommendedName>
</protein>
<evidence type="ECO:0000256" key="1">
    <source>
        <dbReference type="SAM" id="Phobius"/>
    </source>
</evidence>
<sequence>MGMSMIEEQRRPSLFSRALPQEGASVNVWQKPPIQVVLLEEGISIPCTVIFPYMPKYTTFSIFYYWINPLGQKTSIYSKLESVTIPPGEENKTATVSYKHIIKPLENTSSTGTYYCDVKWNNIHKMGKGVFVLARGAGYVETSYGWEVLITFTVLLAALSIAATALLLWKRKVLFPKRNQLNILTQKVETQPPSAVPPPPSPVYDCLDLQQVDVYSILKDNTNNPSPRKSPPGKVRAEVLLLESFLMPWAHGERSPTESPWH</sequence>
<dbReference type="InterPro" id="IPR033549">
    <property type="entry name" value="NFAM1"/>
</dbReference>
<keyword evidence="1" id="KW-0812">Transmembrane</keyword>
<dbReference type="Proteomes" id="UP000694522">
    <property type="component" value="Unplaced"/>
</dbReference>
<dbReference type="InterPro" id="IPR036179">
    <property type="entry name" value="Ig-like_dom_sf"/>
</dbReference>
<reference evidence="3" key="2">
    <citation type="submission" date="2025-09" db="UniProtKB">
        <authorList>
            <consortium name="Ensembl"/>
        </authorList>
    </citation>
    <scope>IDENTIFICATION</scope>
</reference>
<organism evidence="3 4">
    <name type="scientific">Amazona collaria</name>
    <name type="common">yellow-billed parrot</name>
    <dbReference type="NCBI Taxonomy" id="241587"/>
    <lineage>
        <taxon>Eukaryota</taxon>
        <taxon>Metazoa</taxon>
        <taxon>Chordata</taxon>
        <taxon>Craniata</taxon>
        <taxon>Vertebrata</taxon>
        <taxon>Euteleostomi</taxon>
        <taxon>Archelosauria</taxon>
        <taxon>Archosauria</taxon>
        <taxon>Dinosauria</taxon>
        <taxon>Saurischia</taxon>
        <taxon>Theropoda</taxon>
        <taxon>Coelurosauria</taxon>
        <taxon>Aves</taxon>
        <taxon>Neognathae</taxon>
        <taxon>Neoaves</taxon>
        <taxon>Telluraves</taxon>
        <taxon>Australaves</taxon>
        <taxon>Psittaciformes</taxon>
        <taxon>Psittacidae</taxon>
        <taxon>Amazona</taxon>
    </lineage>
</organism>
<dbReference type="GO" id="GO:0045121">
    <property type="term" value="C:membrane raft"/>
    <property type="evidence" value="ECO:0007669"/>
    <property type="project" value="TreeGrafter"/>
</dbReference>
<dbReference type="GO" id="GO:0004888">
    <property type="term" value="F:transmembrane signaling receptor activity"/>
    <property type="evidence" value="ECO:0007669"/>
    <property type="project" value="InterPro"/>
</dbReference>
<feature type="domain" description="NFAM1 Ig-like" evidence="2">
    <location>
        <begin position="31"/>
        <end position="135"/>
    </location>
</feature>
<dbReference type="GO" id="GO:0001819">
    <property type="term" value="P:positive regulation of cytokine production"/>
    <property type="evidence" value="ECO:0007669"/>
    <property type="project" value="InterPro"/>
</dbReference>
<dbReference type="AlphaFoldDB" id="A0A8B9F230"/>